<evidence type="ECO:0000313" key="8">
    <source>
        <dbReference type="EMBL" id="AFM13780.1"/>
    </source>
</evidence>
<feature type="domain" description="DnaK suppressor protein DksA N-terminal" evidence="7">
    <location>
        <begin position="11"/>
        <end position="81"/>
    </location>
</feature>
<keyword evidence="9" id="KW-1185">Reference proteome</keyword>
<dbReference type="RefSeq" id="WP_014804280.1">
    <property type="nucleotide sequence ID" value="NC_018020.1"/>
</dbReference>
<dbReference type="Proteomes" id="UP000006048">
    <property type="component" value="Chromosome"/>
</dbReference>
<dbReference type="Pfam" id="PF21157">
    <property type="entry name" value="DksA_N"/>
    <property type="match status" value="1"/>
</dbReference>
<dbReference type="Gene3D" id="1.20.120.910">
    <property type="entry name" value="DksA, coiled-coil domain"/>
    <property type="match status" value="1"/>
</dbReference>
<evidence type="ECO:0000256" key="3">
    <source>
        <dbReference type="ARBA" id="ARBA00022833"/>
    </source>
</evidence>
<dbReference type="KEGG" id="tpx:Turpa_3141"/>
<feature type="domain" description="Zinc finger DksA/TraR C4-type" evidence="6">
    <location>
        <begin position="85"/>
        <end position="119"/>
    </location>
</feature>
<evidence type="ECO:0000313" key="9">
    <source>
        <dbReference type="Proteomes" id="UP000006048"/>
    </source>
</evidence>
<name>I4B923_TURPD</name>
<reference evidence="8 9" key="1">
    <citation type="submission" date="2012-06" db="EMBL/GenBank/DDBJ databases">
        <title>The complete chromosome of genome of Turneriella parva DSM 21527.</title>
        <authorList>
            <consortium name="US DOE Joint Genome Institute (JGI-PGF)"/>
            <person name="Lucas S."/>
            <person name="Han J."/>
            <person name="Lapidus A."/>
            <person name="Bruce D."/>
            <person name="Goodwin L."/>
            <person name="Pitluck S."/>
            <person name="Peters L."/>
            <person name="Kyrpides N."/>
            <person name="Mavromatis K."/>
            <person name="Ivanova N."/>
            <person name="Mikhailova N."/>
            <person name="Chertkov O."/>
            <person name="Detter J.C."/>
            <person name="Tapia R."/>
            <person name="Han C."/>
            <person name="Land M."/>
            <person name="Hauser L."/>
            <person name="Markowitz V."/>
            <person name="Cheng J.-F."/>
            <person name="Hugenholtz P."/>
            <person name="Woyke T."/>
            <person name="Wu D."/>
            <person name="Gronow S."/>
            <person name="Wellnitz S."/>
            <person name="Brambilla E."/>
            <person name="Klenk H.-P."/>
            <person name="Eisen J.A."/>
        </authorList>
    </citation>
    <scope>NUCLEOTIDE SEQUENCE [LARGE SCALE GENOMIC DNA]</scope>
    <source>
        <strain evidence="9">ATCC BAA-1111 / DSM 21527 / NCTC 11395 / H</strain>
    </source>
</reference>
<dbReference type="InterPro" id="IPR037187">
    <property type="entry name" value="DnaK_N"/>
</dbReference>
<dbReference type="HOGENOM" id="CLU_043144_4_1_12"/>
<protein>
    <submittedName>
        <fullName evidence="8">Transcriptional regulator, TraR/DksA family</fullName>
    </submittedName>
</protein>
<accession>I4B923</accession>
<dbReference type="InterPro" id="IPR000962">
    <property type="entry name" value="Znf_DskA_TraR"/>
</dbReference>
<evidence type="ECO:0000259" key="7">
    <source>
        <dbReference type="Pfam" id="PF21157"/>
    </source>
</evidence>
<evidence type="ECO:0000259" key="6">
    <source>
        <dbReference type="Pfam" id="PF01258"/>
    </source>
</evidence>
<evidence type="ECO:0000256" key="1">
    <source>
        <dbReference type="ARBA" id="ARBA00022723"/>
    </source>
</evidence>
<dbReference type="PROSITE" id="PS51128">
    <property type="entry name" value="ZF_DKSA_2"/>
    <property type="match status" value="1"/>
</dbReference>
<feature type="zinc finger region" description="dksA C4-type" evidence="4">
    <location>
        <begin position="89"/>
        <end position="113"/>
    </location>
</feature>
<sequence>MAKSPFSAKELTEFKDQLLEKKEHLIKEIQGKEAELTSGEKDEVGDMADLATELIERELNMSLSEVDRSRLEEIDAALNRIKEKTYGICVDTGEVINKARLKAVPEALRTLAAQEAYDRQMRKKKTMQRMPDLD</sequence>
<evidence type="ECO:0000256" key="2">
    <source>
        <dbReference type="ARBA" id="ARBA00022771"/>
    </source>
</evidence>
<dbReference type="STRING" id="869212.Turpa_3141"/>
<dbReference type="PANTHER" id="PTHR33823:SF4">
    <property type="entry name" value="GENERAL STRESS PROTEIN 16O"/>
    <property type="match status" value="1"/>
</dbReference>
<organism evidence="8 9">
    <name type="scientific">Turneriella parva (strain ATCC BAA-1111 / DSM 21527 / NCTC 11395 / H)</name>
    <name type="common">Leptospira parva</name>
    <dbReference type="NCBI Taxonomy" id="869212"/>
    <lineage>
        <taxon>Bacteria</taxon>
        <taxon>Pseudomonadati</taxon>
        <taxon>Spirochaetota</taxon>
        <taxon>Spirochaetia</taxon>
        <taxon>Leptospirales</taxon>
        <taxon>Leptospiraceae</taxon>
        <taxon>Turneriella</taxon>
    </lineage>
</organism>
<dbReference type="Pfam" id="PF01258">
    <property type="entry name" value="zf-dskA_traR"/>
    <property type="match status" value="1"/>
</dbReference>
<keyword evidence="1" id="KW-0479">Metal-binding</keyword>
<dbReference type="OrthoDB" id="9811543at2"/>
<evidence type="ECO:0000256" key="4">
    <source>
        <dbReference type="PROSITE-ProRule" id="PRU00510"/>
    </source>
</evidence>
<feature type="coiled-coil region" evidence="5">
    <location>
        <begin position="8"/>
        <end position="35"/>
    </location>
</feature>
<proteinExistence type="predicted"/>
<keyword evidence="5" id="KW-0175">Coiled coil</keyword>
<dbReference type="GO" id="GO:0008270">
    <property type="term" value="F:zinc ion binding"/>
    <property type="evidence" value="ECO:0007669"/>
    <property type="project" value="UniProtKB-KW"/>
</dbReference>
<dbReference type="EMBL" id="CP002959">
    <property type="protein sequence ID" value="AFM13780.1"/>
    <property type="molecule type" value="Genomic_DNA"/>
</dbReference>
<evidence type="ECO:0000256" key="5">
    <source>
        <dbReference type="SAM" id="Coils"/>
    </source>
</evidence>
<dbReference type="SUPFAM" id="SSF109635">
    <property type="entry name" value="DnaK suppressor protein DksA, alpha-hairpin domain"/>
    <property type="match status" value="1"/>
</dbReference>
<dbReference type="PANTHER" id="PTHR33823">
    <property type="entry name" value="RNA POLYMERASE-BINDING TRANSCRIPTION FACTOR DKSA-RELATED"/>
    <property type="match status" value="1"/>
</dbReference>
<dbReference type="InterPro" id="IPR048489">
    <property type="entry name" value="DksA_N"/>
</dbReference>
<keyword evidence="3" id="KW-0862">Zinc</keyword>
<dbReference type="SUPFAM" id="SSF57716">
    <property type="entry name" value="Glucocorticoid receptor-like (DNA-binding domain)"/>
    <property type="match status" value="1"/>
</dbReference>
<dbReference type="AlphaFoldDB" id="I4B923"/>
<keyword evidence="2" id="KW-0863">Zinc-finger</keyword>
<gene>
    <name evidence="8" type="ordered locus">Turpa_3141</name>
</gene>